<name>A0A8C1PKN7_CYPCA</name>
<sequence>MSVFCIRFCCVFATSYFCFVVPFSHLCLVLFMDVLLICVLFCFMLCCDCDTFTRMCAHPSCVSDDVVTYEQLKDMMSTGSVQLFDVREPDELEAGFIPGASNIPLGDVEQALRLNPDQFRERYGVPKPGLEDSDLVLYCQRGIRSLTALESAGDLGYSKYMNTHTHTSVNFGRRNACMTY</sequence>
<dbReference type="Gene3D" id="3.40.250.10">
    <property type="entry name" value="Rhodanese-like domain"/>
    <property type="match status" value="1"/>
</dbReference>
<feature type="domain" description="Rhodanese" evidence="2">
    <location>
        <begin position="77"/>
        <end position="169"/>
    </location>
</feature>
<dbReference type="SUPFAM" id="SSF52821">
    <property type="entry name" value="Rhodanese/Cell cycle control phosphatase"/>
    <property type="match status" value="1"/>
</dbReference>
<dbReference type="InterPro" id="IPR001763">
    <property type="entry name" value="Rhodanese-like_dom"/>
</dbReference>
<accession>A0A8C1PKN7</accession>
<organism evidence="3 4">
    <name type="scientific">Cyprinus carpio</name>
    <name type="common">Common carp</name>
    <dbReference type="NCBI Taxonomy" id="7962"/>
    <lineage>
        <taxon>Eukaryota</taxon>
        <taxon>Metazoa</taxon>
        <taxon>Chordata</taxon>
        <taxon>Craniata</taxon>
        <taxon>Vertebrata</taxon>
        <taxon>Euteleostomi</taxon>
        <taxon>Actinopterygii</taxon>
        <taxon>Neopterygii</taxon>
        <taxon>Teleostei</taxon>
        <taxon>Ostariophysi</taxon>
        <taxon>Cypriniformes</taxon>
        <taxon>Cyprinidae</taxon>
        <taxon>Cyprininae</taxon>
        <taxon>Cyprinus</taxon>
    </lineage>
</organism>
<dbReference type="PANTHER" id="PTHR44086:SF4">
    <property type="entry name" value="THIOSULFATE SULFURTRANSFERASE_RHODANESE-LIKE DOMAIN-CONTAINING PROTEIN 1-RELATED"/>
    <property type="match status" value="1"/>
</dbReference>
<keyword evidence="1" id="KW-0472">Membrane</keyword>
<keyword evidence="4" id="KW-1185">Reference proteome</keyword>
<evidence type="ECO:0000313" key="4">
    <source>
        <dbReference type="Proteomes" id="UP000694427"/>
    </source>
</evidence>
<keyword evidence="1" id="KW-0812">Transmembrane</keyword>
<keyword evidence="1" id="KW-1133">Transmembrane helix</keyword>
<proteinExistence type="predicted"/>
<dbReference type="PROSITE" id="PS50206">
    <property type="entry name" value="RHODANESE_3"/>
    <property type="match status" value="1"/>
</dbReference>
<evidence type="ECO:0000313" key="3">
    <source>
        <dbReference type="Ensembl" id="ENSCCRP00010108572.1"/>
    </source>
</evidence>
<dbReference type="SMART" id="SM00450">
    <property type="entry name" value="RHOD"/>
    <property type="match status" value="1"/>
</dbReference>
<protein>
    <recommendedName>
        <fullName evidence="2">Rhodanese domain-containing protein</fullName>
    </recommendedName>
</protein>
<dbReference type="AlphaFoldDB" id="A0A8C1PKN7"/>
<evidence type="ECO:0000256" key="1">
    <source>
        <dbReference type="SAM" id="Phobius"/>
    </source>
</evidence>
<dbReference type="Ensembl" id="ENSCCRT00010120823.1">
    <property type="protein sequence ID" value="ENSCCRP00010108572.1"/>
    <property type="gene ID" value="ENSCCRG00010047939.1"/>
</dbReference>
<reference evidence="3" key="2">
    <citation type="submission" date="2025-09" db="UniProtKB">
        <authorList>
            <consortium name="Ensembl"/>
        </authorList>
    </citation>
    <scope>IDENTIFICATION</scope>
</reference>
<dbReference type="Proteomes" id="UP000694427">
    <property type="component" value="Unplaced"/>
</dbReference>
<dbReference type="Pfam" id="PF00581">
    <property type="entry name" value="Rhodanese"/>
    <property type="match status" value="1"/>
</dbReference>
<dbReference type="InterPro" id="IPR036873">
    <property type="entry name" value="Rhodanese-like_dom_sf"/>
</dbReference>
<reference evidence="3" key="1">
    <citation type="submission" date="2025-08" db="UniProtKB">
        <authorList>
            <consortium name="Ensembl"/>
        </authorList>
    </citation>
    <scope>IDENTIFICATION</scope>
</reference>
<dbReference type="PANTHER" id="PTHR44086">
    <property type="entry name" value="THIOSULFATE SULFURTRANSFERASE RDL2, MITOCHONDRIAL-RELATED"/>
    <property type="match status" value="1"/>
</dbReference>
<evidence type="ECO:0000259" key="2">
    <source>
        <dbReference type="PROSITE" id="PS50206"/>
    </source>
</evidence>
<feature type="transmembrane region" description="Helical" evidence="1">
    <location>
        <begin position="23"/>
        <end position="45"/>
    </location>
</feature>